<name>A0A3A1P1H0_9SPHN</name>
<evidence type="ECO:0000256" key="4">
    <source>
        <dbReference type="ARBA" id="ARBA00022989"/>
    </source>
</evidence>
<gene>
    <name evidence="8" type="ORF">D2V17_14510</name>
</gene>
<dbReference type="Proteomes" id="UP000265366">
    <property type="component" value="Unassembled WGS sequence"/>
</dbReference>
<dbReference type="AlphaFoldDB" id="A0A3A1P1H0"/>
<feature type="domain" description="Major facilitator superfamily (MFS) profile" evidence="7">
    <location>
        <begin position="36"/>
        <end position="460"/>
    </location>
</feature>
<dbReference type="PROSITE" id="PS50850">
    <property type="entry name" value="MFS"/>
    <property type="match status" value="1"/>
</dbReference>
<evidence type="ECO:0000256" key="6">
    <source>
        <dbReference type="SAM" id="Phobius"/>
    </source>
</evidence>
<feature type="transmembrane region" description="Helical" evidence="6">
    <location>
        <begin position="309"/>
        <end position="330"/>
    </location>
</feature>
<dbReference type="SUPFAM" id="SSF103473">
    <property type="entry name" value="MFS general substrate transporter"/>
    <property type="match status" value="1"/>
</dbReference>
<evidence type="ECO:0000313" key="9">
    <source>
        <dbReference type="Proteomes" id="UP000265366"/>
    </source>
</evidence>
<dbReference type="PANTHER" id="PTHR23505:SF79">
    <property type="entry name" value="PROTEIN SPINSTER"/>
    <property type="match status" value="1"/>
</dbReference>
<dbReference type="InterPro" id="IPR011701">
    <property type="entry name" value="MFS"/>
</dbReference>
<keyword evidence="5 6" id="KW-0472">Membrane</keyword>
<comment type="subcellular location">
    <subcellularLocation>
        <location evidence="1">Membrane</location>
        <topology evidence="1">Multi-pass membrane protein</topology>
    </subcellularLocation>
</comment>
<dbReference type="EMBL" id="QXFM01000114">
    <property type="protein sequence ID" value="RIV83007.1"/>
    <property type="molecule type" value="Genomic_DNA"/>
</dbReference>
<feature type="transmembrane region" description="Helical" evidence="6">
    <location>
        <begin position="160"/>
        <end position="181"/>
    </location>
</feature>
<proteinExistence type="predicted"/>
<evidence type="ECO:0000259" key="7">
    <source>
        <dbReference type="PROSITE" id="PS50850"/>
    </source>
</evidence>
<feature type="transmembrane region" description="Helical" evidence="6">
    <location>
        <begin position="433"/>
        <end position="456"/>
    </location>
</feature>
<dbReference type="Gene3D" id="1.20.1250.20">
    <property type="entry name" value="MFS general substrate transporter like domains"/>
    <property type="match status" value="2"/>
</dbReference>
<dbReference type="GO" id="GO:0016020">
    <property type="term" value="C:membrane"/>
    <property type="evidence" value="ECO:0007669"/>
    <property type="project" value="UniProtKB-SubCell"/>
</dbReference>
<dbReference type="GO" id="GO:0022857">
    <property type="term" value="F:transmembrane transporter activity"/>
    <property type="evidence" value="ECO:0007669"/>
    <property type="project" value="InterPro"/>
</dbReference>
<dbReference type="OrthoDB" id="7400989at2"/>
<evidence type="ECO:0000256" key="1">
    <source>
        <dbReference type="ARBA" id="ARBA00004141"/>
    </source>
</evidence>
<dbReference type="Pfam" id="PF07690">
    <property type="entry name" value="MFS_1"/>
    <property type="match status" value="1"/>
</dbReference>
<feature type="transmembrane region" description="Helical" evidence="6">
    <location>
        <begin position="34"/>
        <end position="58"/>
    </location>
</feature>
<feature type="transmembrane region" description="Helical" evidence="6">
    <location>
        <begin position="70"/>
        <end position="90"/>
    </location>
</feature>
<dbReference type="InterPro" id="IPR020846">
    <property type="entry name" value="MFS_dom"/>
</dbReference>
<keyword evidence="2" id="KW-0813">Transport</keyword>
<sequence>MAITPGAPVTREAAAADEAGTAAQMPWPSERRGWFALFVIVLTMFITFFDSTVFAMLAEKMKGSFGLSDTALGFLLGPASVVAFVFVGIPLSRLVDIYPRKLVLAGGIAVVGVITALGGLAQSFSQLIGTRLFVGAGGAAHGPGSYSLLADAFRPMRLPLVFALVQVGFVFGSSLGTWGGGQLIAWTDTMPERIDFLGLEIFSWQLILLIIGAPGLVAAILFLMVREPPRRLPPGTNRLVPPDAPLGRKLLAFTGLDALRAINARGAVYWPLFFALAMSAIESQGLPAWRVPFITRTYGWTADEIGNLLGPLIFVASICGILAGGVFVSWMNRKYIDGNIRACAIIFTCTTIFAIAAPLMPTGELALTCMALTSFCGLAGAPAQNAAIQRIAPNEMRGQVTAFYLFMFTFFGAMGSFVIGTVSDVIVGDPAKLWEALLIVAGAFMPLATIFMWRAIKPYGEEVARLQERGL</sequence>
<evidence type="ECO:0000256" key="5">
    <source>
        <dbReference type="ARBA" id="ARBA00023136"/>
    </source>
</evidence>
<accession>A0A3A1P1H0</accession>
<evidence type="ECO:0000256" key="2">
    <source>
        <dbReference type="ARBA" id="ARBA00022448"/>
    </source>
</evidence>
<reference evidence="8 9" key="1">
    <citation type="submission" date="2018-08" db="EMBL/GenBank/DDBJ databases">
        <title>Erythrobacter zhengii sp.nov., a bacterium isolated from deep-sea sediment.</title>
        <authorList>
            <person name="Fang C."/>
            <person name="Wu Y.-H."/>
            <person name="Sun C."/>
            <person name="Wang H."/>
            <person name="Cheng H."/>
            <person name="Meng F.-X."/>
            <person name="Wang C.-S."/>
            <person name="Xu X.-W."/>
        </authorList>
    </citation>
    <scope>NUCLEOTIDE SEQUENCE [LARGE SCALE GENOMIC DNA]</scope>
    <source>
        <strain evidence="8 9">CCTCC AB 2015396</strain>
    </source>
</reference>
<feature type="transmembrane region" description="Helical" evidence="6">
    <location>
        <begin position="342"/>
        <end position="359"/>
    </location>
</feature>
<dbReference type="InterPro" id="IPR044770">
    <property type="entry name" value="MFS_spinster-like"/>
</dbReference>
<feature type="transmembrane region" description="Helical" evidence="6">
    <location>
        <begin position="403"/>
        <end position="427"/>
    </location>
</feature>
<organism evidence="8 9">
    <name type="scientific">Aurantiacibacter xanthus</name>
    <dbReference type="NCBI Taxonomy" id="1784712"/>
    <lineage>
        <taxon>Bacteria</taxon>
        <taxon>Pseudomonadati</taxon>
        <taxon>Pseudomonadota</taxon>
        <taxon>Alphaproteobacteria</taxon>
        <taxon>Sphingomonadales</taxon>
        <taxon>Erythrobacteraceae</taxon>
        <taxon>Aurantiacibacter</taxon>
    </lineage>
</organism>
<dbReference type="RefSeq" id="WP_119593518.1">
    <property type="nucleotide sequence ID" value="NZ_QXFM01000114.1"/>
</dbReference>
<feature type="transmembrane region" description="Helical" evidence="6">
    <location>
        <begin position="102"/>
        <end position="121"/>
    </location>
</feature>
<feature type="transmembrane region" description="Helical" evidence="6">
    <location>
        <begin position="365"/>
        <end position="383"/>
    </location>
</feature>
<evidence type="ECO:0000256" key="3">
    <source>
        <dbReference type="ARBA" id="ARBA00022692"/>
    </source>
</evidence>
<evidence type="ECO:0000313" key="8">
    <source>
        <dbReference type="EMBL" id="RIV83007.1"/>
    </source>
</evidence>
<feature type="transmembrane region" description="Helical" evidence="6">
    <location>
        <begin position="201"/>
        <end position="225"/>
    </location>
</feature>
<dbReference type="InterPro" id="IPR036259">
    <property type="entry name" value="MFS_trans_sf"/>
</dbReference>
<feature type="transmembrane region" description="Helical" evidence="6">
    <location>
        <begin position="268"/>
        <end position="289"/>
    </location>
</feature>
<dbReference type="PANTHER" id="PTHR23505">
    <property type="entry name" value="SPINSTER"/>
    <property type="match status" value="1"/>
</dbReference>
<protein>
    <submittedName>
        <fullName evidence="8">MFS transporter</fullName>
    </submittedName>
</protein>
<comment type="caution">
    <text evidence="8">The sequence shown here is derived from an EMBL/GenBank/DDBJ whole genome shotgun (WGS) entry which is preliminary data.</text>
</comment>
<keyword evidence="4 6" id="KW-1133">Transmembrane helix</keyword>
<keyword evidence="3 6" id="KW-0812">Transmembrane</keyword>
<keyword evidence="9" id="KW-1185">Reference proteome</keyword>